<keyword evidence="6 9" id="KW-0505">Motor protein</keyword>
<organism evidence="11 12">
    <name type="scientific">Dioscorea zingiberensis</name>
    <dbReference type="NCBI Taxonomy" id="325984"/>
    <lineage>
        <taxon>Eukaryota</taxon>
        <taxon>Viridiplantae</taxon>
        <taxon>Streptophyta</taxon>
        <taxon>Embryophyta</taxon>
        <taxon>Tracheophyta</taxon>
        <taxon>Spermatophyta</taxon>
        <taxon>Magnoliopsida</taxon>
        <taxon>Liliopsida</taxon>
        <taxon>Dioscoreales</taxon>
        <taxon>Dioscoreaceae</taxon>
        <taxon>Dioscorea</taxon>
    </lineage>
</organism>
<dbReference type="SUPFAM" id="SSF52540">
    <property type="entry name" value="P-loop containing nucleoside triphosphate hydrolases"/>
    <property type="match status" value="1"/>
</dbReference>
<evidence type="ECO:0000313" key="11">
    <source>
        <dbReference type="EMBL" id="KAJ0978514.1"/>
    </source>
</evidence>
<dbReference type="AlphaFoldDB" id="A0A9D5HJ76"/>
<dbReference type="PANTHER" id="PTHR47970:SF9">
    <property type="entry name" value="KINESIN-LIKE PROTEIN KIN-5D"/>
    <property type="match status" value="1"/>
</dbReference>
<evidence type="ECO:0000313" key="12">
    <source>
        <dbReference type="Proteomes" id="UP001085076"/>
    </source>
</evidence>
<dbReference type="Pfam" id="PF00225">
    <property type="entry name" value="Kinesin"/>
    <property type="match status" value="1"/>
</dbReference>
<dbReference type="InterPro" id="IPR019821">
    <property type="entry name" value="Kinesin_motor_CS"/>
</dbReference>
<proteinExistence type="inferred from homology"/>
<evidence type="ECO:0000256" key="1">
    <source>
        <dbReference type="ARBA" id="ARBA00004245"/>
    </source>
</evidence>
<sequence>MIKSGKLNLVDLAGSENISRSGAREVGGTLFLSEGRAREAGEINKSLLTLGRVINALVEHSGHIPYRDSKLTRLLRDSLGGKTKTCIIATISPSIYCLEETLSTLDYAHRAKNIKNKPEINQKMMKSALIKDLYTEIDRLKQEVNAARDKNGIYIPRDHYLLDEAEKRVDCETSVPWQSKRKMERLEIDLGIEKIREKHLLNFIHMSFDLSLEEKTASDVSGLFSKIEHKDNIEEEKTGSFVQKFQSQLIQQLDMLHKTVSQDSVRFKQQLMMVFERLLQREQIVYRKKCPTAPGIHFISQRTMGSSHERKQKNNYKEDTAAVESSRCSMLKKVLDTVHGQYKNGTAEKWQNAPKFPCSVLEKDKNLYHL</sequence>
<evidence type="ECO:0000256" key="3">
    <source>
        <dbReference type="ARBA" id="ARBA00022701"/>
    </source>
</evidence>
<dbReference type="OrthoDB" id="354419at2759"/>
<dbReference type="GO" id="GO:0008017">
    <property type="term" value="F:microtubule binding"/>
    <property type="evidence" value="ECO:0007669"/>
    <property type="project" value="InterPro"/>
</dbReference>
<dbReference type="InterPro" id="IPR001752">
    <property type="entry name" value="Kinesin_motor_dom"/>
</dbReference>
<dbReference type="GO" id="GO:0005524">
    <property type="term" value="F:ATP binding"/>
    <property type="evidence" value="ECO:0007669"/>
    <property type="project" value="UniProtKB-KW"/>
</dbReference>
<dbReference type="GO" id="GO:0072686">
    <property type="term" value="C:mitotic spindle"/>
    <property type="evidence" value="ECO:0007669"/>
    <property type="project" value="TreeGrafter"/>
</dbReference>
<evidence type="ECO:0000256" key="7">
    <source>
        <dbReference type="ARBA" id="ARBA00023212"/>
    </source>
</evidence>
<comment type="similarity">
    <text evidence="8 9">Belongs to the TRAFAC class myosin-kinesin ATPase superfamily. Kinesin family.</text>
</comment>
<evidence type="ECO:0000256" key="9">
    <source>
        <dbReference type="RuleBase" id="RU000394"/>
    </source>
</evidence>
<evidence type="ECO:0000256" key="8">
    <source>
        <dbReference type="PROSITE-ProRule" id="PRU00283"/>
    </source>
</evidence>
<evidence type="ECO:0000256" key="4">
    <source>
        <dbReference type="ARBA" id="ARBA00022741"/>
    </source>
</evidence>
<dbReference type="GO" id="GO:0090307">
    <property type="term" value="P:mitotic spindle assembly"/>
    <property type="evidence" value="ECO:0007669"/>
    <property type="project" value="TreeGrafter"/>
</dbReference>
<comment type="caution">
    <text evidence="8">Lacks conserved residue(s) required for the propagation of feature annotation.</text>
</comment>
<dbReference type="InterPro" id="IPR036961">
    <property type="entry name" value="Kinesin_motor_dom_sf"/>
</dbReference>
<keyword evidence="3 9" id="KW-0493">Microtubule</keyword>
<reference evidence="11" key="1">
    <citation type="submission" date="2021-03" db="EMBL/GenBank/DDBJ databases">
        <authorList>
            <person name="Li Z."/>
            <person name="Yang C."/>
        </authorList>
    </citation>
    <scope>NUCLEOTIDE SEQUENCE</scope>
    <source>
        <strain evidence="11">Dzin_1.0</strain>
        <tissue evidence="11">Leaf</tissue>
    </source>
</reference>
<dbReference type="PRINTS" id="PR00380">
    <property type="entry name" value="KINESINHEAVY"/>
</dbReference>
<reference evidence="11" key="2">
    <citation type="journal article" date="2022" name="Hortic Res">
        <title>The genome of Dioscorea zingiberensis sheds light on the biosynthesis, origin and evolution of the medicinally important diosgenin saponins.</title>
        <authorList>
            <person name="Li Y."/>
            <person name="Tan C."/>
            <person name="Li Z."/>
            <person name="Guo J."/>
            <person name="Li S."/>
            <person name="Chen X."/>
            <person name="Wang C."/>
            <person name="Dai X."/>
            <person name="Yang H."/>
            <person name="Song W."/>
            <person name="Hou L."/>
            <person name="Xu J."/>
            <person name="Tong Z."/>
            <person name="Xu A."/>
            <person name="Yuan X."/>
            <person name="Wang W."/>
            <person name="Yang Q."/>
            <person name="Chen L."/>
            <person name="Sun Z."/>
            <person name="Wang K."/>
            <person name="Pan B."/>
            <person name="Chen J."/>
            <person name="Bao Y."/>
            <person name="Liu F."/>
            <person name="Qi X."/>
            <person name="Gang D.R."/>
            <person name="Wen J."/>
            <person name="Li J."/>
        </authorList>
    </citation>
    <scope>NUCLEOTIDE SEQUENCE</scope>
    <source>
        <strain evidence="11">Dzin_1.0</strain>
    </source>
</reference>
<name>A0A9D5HJ76_9LILI</name>
<dbReference type="GO" id="GO:0008574">
    <property type="term" value="F:plus-end-directed microtubule motor activity"/>
    <property type="evidence" value="ECO:0007669"/>
    <property type="project" value="TreeGrafter"/>
</dbReference>
<evidence type="ECO:0000259" key="10">
    <source>
        <dbReference type="PROSITE" id="PS50067"/>
    </source>
</evidence>
<dbReference type="PROSITE" id="PS50067">
    <property type="entry name" value="KINESIN_MOTOR_2"/>
    <property type="match status" value="1"/>
</dbReference>
<accession>A0A9D5HJ76</accession>
<protein>
    <recommendedName>
        <fullName evidence="9">Kinesin-like protein</fullName>
    </recommendedName>
</protein>
<dbReference type="PROSITE" id="PS00411">
    <property type="entry name" value="KINESIN_MOTOR_1"/>
    <property type="match status" value="1"/>
</dbReference>
<dbReference type="GO" id="GO:0051231">
    <property type="term" value="P:spindle elongation"/>
    <property type="evidence" value="ECO:0007669"/>
    <property type="project" value="TreeGrafter"/>
</dbReference>
<feature type="domain" description="Kinesin motor" evidence="10">
    <location>
        <begin position="1"/>
        <end position="114"/>
    </location>
</feature>
<evidence type="ECO:0000256" key="6">
    <source>
        <dbReference type="ARBA" id="ARBA00023175"/>
    </source>
</evidence>
<dbReference type="Gene3D" id="3.40.850.10">
    <property type="entry name" value="Kinesin motor domain"/>
    <property type="match status" value="1"/>
</dbReference>
<comment type="caution">
    <text evidence="11">The sequence shown here is derived from an EMBL/GenBank/DDBJ whole genome shotgun (WGS) entry which is preliminary data.</text>
</comment>
<keyword evidence="4 9" id="KW-0547">Nucleotide-binding</keyword>
<dbReference type="InterPro" id="IPR047149">
    <property type="entry name" value="KIF11-like"/>
</dbReference>
<gene>
    <name evidence="11" type="ORF">J5N97_013988</name>
</gene>
<dbReference type="PANTHER" id="PTHR47970">
    <property type="entry name" value="KINESIN-LIKE PROTEIN KIF11"/>
    <property type="match status" value="1"/>
</dbReference>
<dbReference type="SMART" id="SM00129">
    <property type="entry name" value="KISc"/>
    <property type="match status" value="1"/>
</dbReference>
<dbReference type="InterPro" id="IPR027417">
    <property type="entry name" value="P-loop_NTPase"/>
</dbReference>
<comment type="subcellular location">
    <subcellularLocation>
        <location evidence="1">Cytoplasm</location>
        <location evidence="1">Cytoskeleton</location>
    </subcellularLocation>
</comment>
<keyword evidence="5 9" id="KW-0067">ATP-binding</keyword>
<evidence type="ECO:0000256" key="2">
    <source>
        <dbReference type="ARBA" id="ARBA00022490"/>
    </source>
</evidence>
<dbReference type="GO" id="GO:0005876">
    <property type="term" value="C:spindle microtubule"/>
    <property type="evidence" value="ECO:0007669"/>
    <property type="project" value="TreeGrafter"/>
</dbReference>
<dbReference type="GO" id="GO:0007018">
    <property type="term" value="P:microtubule-based movement"/>
    <property type="evidence" value="ECO:0007669"/>
    <property type="project" value="InterPro"/>
</dbReference>
<keyword evidence="12" id="KW-1185">Reference proteome</keyword>
<evidence type="ECO:0000256" key="5">
    <source>
        <dbReference type="ARBA" id="ARBA00022840"/>
    </source>
</evidence>
<keyword evidence="2" id="KW-0963">Cytoplasm</keyword>
<keyword evidence="7" id="KW-0206">Cytoskeleton</keyword>
<dbReference type="EMBL" id="JAGGNH010000003">
    <property type="protein sequence ID" value="KAJ0978514.1"/>
    <property type="molecule type" value="Genomic_DNA"/>
</dbReference>
<dbReference type="Proteomes" id="UP001085076">
    <property type="component" value="Miscellaneous, Linkage group lg03"/>
</dbReference>